<reference evidence="3 4" key="1">
    <citation type="submission" date="2018-10" db="EMBL/GenBank/DDBJ databases">
        <authorList>
            <person name="Criscuolo A."/>
        </authorList>
    </citation>
    <scope>NUCLEOTIDE SEQUENCE [LARGE SCALE GENOMIC DNA]</scope>
    <source>
        <strain evidence="3">DnA1</strain>
    </source>
</reference>
<sequence>MKILSPGIRRTAALVLATACASAGAQQFPARSIELYVAFGPGGAGDVVARIVAKKVAENIGQAVVIDNKPAPMVAPVAVAKAKPDGYTLLMAGSGTALTDSLFKRLPYSLMGDFKHVSTMASFDFAFITDAGSPFKTVADVVAYAKANPGALNIATSRLGSTLHLAAEMFKSATGIEAVIVPYKTTGEIIAALRSKAVQVGFEILPGVNAQIEQKLLRPIAVTSRQRFPGLPEVPTIAESGYPGYEASSWNGISVPAATPAPVIERLSREFNAAVASPEVQKELIALGVRPEASTPEQMTARMQQDIDKWRATLAKVGIEPQ</sequence>
<accession>A0A3P4B499</accession>
<evidence type="ECO:0000256" key="1">
    <source>
        <dbReference type="ARBA" id="ARBA00006987"/>
    </source>
</evidence>
<dbReference type="InterPro" id="IPR042100">
    <property type="entry name" value="Bug_dom1"/>
</dbReference>
<dbReference type="EMBL" id="UWPJ01000020">
    <property type="protein sequence ID" value="VCU70510.1"/>
    <property type="molecule type" value="Genomic_DNA"/>
</dbReference>
<dbReference type="PANTHER" id="PTHR42928:SF5">
    <property type="entry name" value="BLR1237 PROTEIN"/>
    <property type="match status" value="1"/>
</dbReference>
<keyword evidence="2" id="KW-0732">Signal</keyword>
<feature type="signal peptide" evidence="2">
    <location>
        <begin position="1"/>
        <end position="25"/>
    </location>
</feature>
<dbReference type="Gene3D" id="3.40.190.150">
    <property type="entry name" value="Bordetella uptake gene, domain 1"/>
    <property type="match status" value="1"/>
</dbReference>
<proteinExistence type="inferred from homology"/>
<dbReference type="PIRSF" id="PIRSF017082">
    <property type="entry name" value="YflP"/>
    <property type="match status" value="1"/>
</dbReference>
<keyword evidence="4" id="KW-1185">Reference proteome</keyword>
<dbReference type="RefSeq" id="WP_124080027.1">
    <property type="nucleotide sequence ID" value="NZ_UWPJ01000020.1"/>
</dbReference>
<dbReference type="Pfam" id="PF03401">
    <property type="entry name" value="TctC"/>
    <property type="match status" value="1"/>
</dbReference>
<feature type="chain" id="PRO_5017922425" evidence="2">
    <location>
        <begin position="26"/>
        <end position="322"/>
    </location>
</feature>
<dbReference type="OrthoDB" id="9780943at2"/>
<protein>
    <submittedName>
        <fullName evidence="3">Tripartite tricarboxylate transporter family receptor</fullName>
    </submittedName>
</protein>
<name>A0A3P4B499_9BURK</name>
<dbReference type="InterPro" id="IPR005064">
    <property type="entry name" value="BUG"/>
</dbReference>
<dbReference type="Gene3D" id="3.40.190.10">
    <property type="entry name" value="Periplasmic binding protein-like II"/>
    <property type="match status" value="1"/>
</dbReference>
<dbReference type="AlphaFoldDB" id="A0A3P4B499"/>
<dbReference type="PANTHER" id="PTHR42928">
    <property type="entry name" value="TRICARBOXYLATE-BINDING PROTEIN"/>
    <property type="match status" value="1"/>
</dbReference>
<evidence type="ECO:0000313" key="4">
    <source>
        <dbReference type="Proteomes" id="UP000277294"/>
    </source>
</evidence>
<gene>
    <name evidence="3" type="ORF">PIGHUM_02582</name>
</gene>
<evidence type="ECO:0000313" key="3">
    <source>
        <dbReference type="EMBL" id="VCU70510.1"/>
    </source>
</evidence>
<comment type="similarity">
    <text evidence="1">Belongs to the UPF0065 (bug) family.</text>
</comment>
<dbReference type="SUPFAM" id="SSF53850">
    <property type="entry name" value="Periplasmic binding protein-like II"/>
    <property type="match status" value="1"/>
</dbReference>
<organism evidence="3 4">
    <name type="scientific">Pigmentiphaga humi</name>
    <dbReference type="NCBI Taxonomy" id="2478468"/>
    <lineage>
        <taxon>Bacteria</taxon>
        <taxon>Pseudomonadati</taxon>
        <taxon>Pseudomonadota</taxon>
        <taxon>Betaproteobacteria</taxon>
        <taxon>Burkholderiales</taxon>
        <taxon>Alcaligenaceae</taxon>
        <taxon>Pigmentiphaga</taxon>
    </lineage>
</organism>
<evidence type="ECO:0000256" key="2">
    <source>
        <dbReference type="SAM" id="SignalP"/>
    </source>
</evidence>
<dbReference type="CDD" id="cd07012">
    <property type="entry name" value="PBP2_Bug_TTT"/>
    <property type="match status" value="1"/>
</dbReference>
<keyword evidence="3" id="KW-0675">Receptor</keyword>
<dbReference type="Proteomes" id="UP000277294">
    <property type="component" value="Unassembled WGS sequence"/>
</dbReference>